<evidence type="ECO:0000313" key="1">
    <source>
        <dbReference type="EMBL" id="SPF41859.1"/>
    </source>
</evidence>
<dbReference type="Proteomes" id="UP000238701">
    <property type="component" value="Unassembled WGS sequence"/>
</dbReference>
<dbReference type="InterPro" id="IPR008979">
    <property type="entry name" value="Galactose-bd-like_sf"/>
</dbReference>
<dbReference type="EMBL" id="OMOD01000134">
    <property type="protein sequence ID" value="SPF41859.1"/>
    <property type="molecule type" value="Genomic_DNA"/>
</dbReference>
<name>A0A2U3KQN1_9BACT</name>
<dbReference type="GO" id="GO:0016787">
    <property type="term" value="F:hydrolase activity"/>
    <property type="evidence" value="ECO:0007669"/>
    <property type="project" value="UniProtKB-KW"/>
</dbReference>
<reference evidence="2" key="1">
    <citation type="submission" date="2018-02" db="EMBL/GenBank/DDBJ databases">
        <authorList>
            <person name="Hausmann B."/>
        </authorList>
    </citation>
    <scope>NUCLEOTIDE SEQUENCE [LARGE SCALE GENOMIC DNA]</scope>
    <source>
        <strain evidence="2">Peat soil MAG SbA1</strain>
    </source>
</reference>
<gene>
    <name evidence="1" type="ORF">SBA1_400004</name>
</gene>
<evidence type="ECO:0000313" key="2">
    <source>
        <dbReference type="Proteomes" id="UP000238701"/>
    </source>
</evidence>
<protein>
    <submittedName>
        <fullName evidence="1">Fragment of glycoside hydrolase family 2 protein</fullName>
    </submittedName>
</protein>
<keyword evidence="1" id="KW-0378">Hydrolase</keyword>
<dbReference type="Gene3D" id="2.60.120.260">
    <property type="entry name" value="Galactose-binding domain-like"/>
    <property type="match status" value="1"/>
</dbReference>
<dbReference type="AlphaFoldDB" id="A0A2U3KQN1"/>
<dbReference type="SUPFAM" id="SSF49785">
    <property type="entry name" value="Galactose-binding domain-like"/>
    <property type="match status" value="1"/>
</dbReference>
<accession>A0A2U3KQN1</accession>
<proteinExistence type="predicted"/>
<sequence>MSSRRNFASLCGEWLFRIDPDNGGTQNNWYGLNVPGEGWRTVIVPHTWQIEARLAEY</sequence>
<organism evidence="1 2">
    <name type="scientific">Candidatus Sulfotelmatobacter kueseliae</name>
    <dbReference type="NCBI Taxonomy" id="2042962"/>
    <lineage>
        <taxon>Bacteria</taxon>
        <taxon>Pseudomonadati</taxon>
        <taxon>Acidobacteriota</taxon>
        <taxon>Terriglobia</taxon>
        <taxon>Terriglobales</taxon>
        <taxon>Candidatus Korobacteraceae</taxon>
        <taxon>Candidatus Sulfotelmatobacter</taxon>
    </lineage>
</organism>